<dbReference type="STRING" id="5866.A0A061D253"/>
<dbReference type="Proteomes" id="UP000033188">
    <property type="component" value="Chromosome 1"/>
</dbReference>
<keyword evidence="3" id="KW-0507">mRNA processing</keyword>
<evidence type="ECO:0000256" key="4">
    <source>
        <dbReference type="ARBA" id="ARBA00023187"/>
    </source>
</evidence>
<dbReference type="GeneID" id="24563362"/>
<organism evidence="8 9">
    <name type="scientific">Babesia bigemina</name>
    <dbReference type="NCBI Taxonomy" id="5866"/>
    <lineage>
        <taxon>Eukaryota</taxon>
        <taxon>Sar</taxon>
        <taxon>Alveolata</taxon>
        <taxon>Apicomplexa</taxon>
        <taxon>Aconoidasida</taxon>
        <taxon>Piroplasmida</taxon>
        <taxon>Babesiidae</taxon>
        <taxon>Babesia</taxon>
    </lineage>
</organism>
<dbReference type="RefSeq" id="XP_012767007.1">
    <property type="nucleotide sequence ID" value="XM_012911553.1"/>
</dbReference>
<evidence type="ECO:0000256" key="7">
    <source>
        <dbReference type="SAM" id="MobiDB-lite"/>
    </source>
</evidence>
<evidence type="ECO:0000313" key="9">
    <source>
        <dbReference type="Proteomes" id="UP000033188"/>
    </source>
</evidence>
<keyword evidence="5" id="KW-0539">Nucleus</keyword>
<dbReference type="GO" id="GO:0016556">
    <property type="term" value="P:mRNA modification"/>
    <property type="evidence" value="ECO:0007669"/>
    <property type="project" value="InterPro"/>
</dbReference>
<dbReference type="OMA" id="HIQPLFI"/>
<comment type="subcellular location">
    <subcellularLocation>
        <location evidence="1">Nucleus</location>
    </subcellularLocation>
</comment>
<sequence length="361" mass="42050">MATGKSLDDIVSGVAKLKDVASVKAYFMAVLSAQQKEIQKTKALVDDFRAIHNFENLYEKTGSFTALVDPVVNCEILHLRRMLRSKDEELRARNDAIDSRYFNPQSHVGQALLKKCRMFAAENEELGRILLEGQIQPLTLDLNKERESNKVLKNQVKGLHQYNVELEAEIELLSKQLSEQAQQIATLKKENDAMAVKVRSSHAAADSSPARKRSSQSPRRRVRDEKTHKSDRDSRYDKTARDEKSAKDDRDGRDERSRRSDRHEPDRRDSKHTTSRKDDKYEVDRKADRYDAAKKSDRSDAMKRAEKYESKKDDRRISSRKDEKPRREESHGRTPVKRVREDSRSRRSPYRRRSRSPRSRR</sequence>
<comment type="similarity">
    <text evidence="2">Belongs to the fl(2)d family.</text>
</comment>
<keyword evidence="9" id="KW-1185">Reference proteome</keyword>
<feature type="compositionally biased region" description="Basic and acidic residues" evidence="7">
    <location>
        <begin position="222"/>
        <end position="345"/>
    </location>
</feature>
<dbReference type="VEuPathDB" id="PiroplasmaDB:BBBOND_0111190"/>
<dbReference type="EMBL" id="LK391707">
    <property type="protein sequence ID" value="CDR94821.1"/>
    <property type="molecule type" value="Genomic_DNA"/>
</dbReference>
<dbReference type="AlphaFoldDB" id="A0A061D253"/>
<dbReference type="InterPro" id="IPR033757">
    <property type="entry name" value="WTAP"/>
</dbReference>
<name>A0A061D253_BABBI</name>
<dbReference type="GO" id="GO:0005634">
    <property type="term" value="C:nucleus"/>
    <property type="evidence" value="ECO:0007669"/>
    <property type="project" value="UniProtKB-SubCell"/>
</dbReference>
<dbReference type="OrthoDB" id="366255at2759"/>
<evidence type="ECO:0000256" key="1">
    <source>
        <dbReference type="ARBA" id="ARBA00004123"/>
    </source>
</evidence>
<evidence type="ECO:0000313" key="8">
    <source>
        <dbReference type="EMBL" id="CDR94821.1"/>
    </source>
</evidence>
<gene>
    <name evidence="8" type="ORF">BBBOND_0111190</name>
</gene>
<feature type="coiled-coil region" evidence="6">
    <location>
        <begin position="163"/>
        <end position="190"/>
    </location>
</feature>
<reference evidence="9" key="1">
    <citation type="journal article" date="2014" name="Nucleic Acids Res.">
        <title>The evolutionary dynamics of variant antigen genes in Babesia reveal a history of genomic innovation underlying host-parasite interaction.</title>
        <authorList>
            <person name="Jackson A.P."/>
            <person name="Otto T.D."/>
            <person name="Darby A."/>
            <person name="Ramaprasad A."/>
            <person name="Xia D."/>
            <person name="Echaide I.E."/>
            <person name="Farber M."/>
            <person name="Gahlot S."/>
            <person name="Gamble J."/>
            <person name="Gupta D."/>
            <person name="Gupta Y."/>
            <person name="Jackson L."/>
            <person name="Malandrin L."/>
            <person name="Malas T.B."/>
            <person name="Moussa E."/>
            <person name="Nair M."/>
            <person name="Reid A.J."/>
            <person name="Sanders M."/>
            <person name="Sharma J."/>
            <person name="Tracey A."/>
            <person name="Quail M.A."/>
            <person name="Weir W."/>
            <person name="Wastling J.M."/>
            <person name="Hall N."/>
            <person name="Willadsen P."/>
            <person name="Lingelbach K."/>
            <person name="Shiels B."/>
            <person name="Tait A."/>
            <person name="Berriman M."/>
            <person name="Allred D.R."/>
            <person name="Pain A."/>
        </authorList>
    </citation>
    <scope>NUCLEOTIDE SEQUENCE [LARGE SCALE GENOMIC DNA]</scope>
    <source>
        <strain evidence="9">Bond</strain>
    </source>
</reference>
<evidence type="ECO:0000256" key="5">
    <source>
        <dbReference type="ARBA" id="ARBA00023242"/>
    </source>
</evidence>
<feature type="compositionally biased region" description="Basic residues" evidence="7">
    <location>
        <begin position="210"/>
        <end position="221"/>
    </location>
</feature>
<dbReference type="PANTHER" id="PTHR15217:SF0">
    <property type="entry name" value="PRE-MRNA-SPLICING REGULATOR WTAP"/>
    <property type="match status" value="1"/>
</dbReference>
<proteinExistence type="inferred from homology"/>
<evidence type="ECO:0000256" key="2">
    <source>
        <dbReference type="ARBA" id="ARBA00010313"/>
    </source>
</evidence>
<dbReference type="GO" id="GO:0006397">
    <property type="term" value="P:mRNA processing"/>
    <property type="evidence" value="ECO:0007669"/>
    <property type="project" value="UniProtKB-KW"/>
</dbReference>
<evidence type="ECO:0000256" key="6">
    <source>
        <dbReference type="SAM" id="Coils"/>
    </source>
</evidence>
<dbReference type="PANTHER" id="PTHR15217">
    <property type="entry name" value="WILMS' TUMOR 1-ASSOCIATING PROTEIN"/>
    <property type="match status" value="1"/>
</dbReference>
<protein>
    <submittedName>
        <fullName evidence="8">Pre-mRNA-splicing regulator WTAP</fullName>
    </submittedName>
</protein>
<keyword evidence="6" id="KW-0175">Coiled coil</keyword>
<evidence type="ECO:0000256" key="3">
    <source>
        <dbReference type="ARBA" id="ARBA00022664"/>
    </source>
</evidence>
<keyword evidence="4" id="KW-0508">mRNA splicing</keyword>
<feature type="region of interest" description="Disordered" evidence="7">
    <location>
        <begin position="196"/>
        <end position="361"/>
    </location>
</feature>
<dbReference type="Pfam" id="PF17098">
    <property type="entry name" value="Wtap"/>
    <property type="match status" value="1"/>
</dbReference>
<dbReference type="GO" id="GO:0000381">
    <property type="term" value="P:regulation of alternative mRNA splicing, via spliceosome"/>
    <property type="evidence" value="ECO:0007669"/>
    <property type="project" value="InterPro"/>
</dbReference>
<dbReference type="GO" id="GO:0008380">
    <property type="term" value="P:RNA splicing"/>
    <property type="evidence" value="ECO:0007669"/>
    <property type="project" value="UniProtKB-KW"/>
</dbReference>
<dbReference type="KEGG" id="bbig:BBBOND_0111190"/>
<feature type="compositionally biased region" description="Basic residues" evidence="7">
    <location>
        <begin position="346"/>
        <end position="361"/>
    </location>
</feature>
<accession>A0A061D253</accession>